<gene>
    <name evidence="2" type="ORF">RM544_04885</name>
</gene>
<dbReference type="AlphaFoldDB" id="A0AAW8QXY4"/>
<comment type="caution">
    <text evidence="2">The sequence shown here is derived from an EMBL/GenBank/DDBJ whole genome shotgun (WGS) entry which is preliminary data.</text>
</comment>
<feature type="region of interest" description="Disordered" evidence="1">
    <location>
        <begin position="1"/>
        <end position="24"/>
    </location>
</feature>
<protein>
    <submittedName>
        <fullName evidence="2">Uncharacterized protein</fullName>
    </submittedName>
</protein>
<keyword evidence="3" id="KW-1185">Reference proteome</keyword>
<accession>A0AAW8QXY4</accession>
<name>A0AAW8QXY4_9ALTE</name>
<proteinExistence type="predicted"/>
<dbReference type="EMBL" id="JAVRIE010000001">
    <property type="protein sequence ID" value="MDT0581866.1"/>
    <property type="molecule type" value="Genomic_DNA"/>
</dbReference>
<dbReference type="Proteomes" id="UP001249020">
    <property type="component" value="Unassembled WGS sequence"/>
</dbReference>
<evidence type="ECO:0000313" key="3">
    <source>
        <dbReference type="Proteomes" id="UP001249020"/>
    </source>
</evidence>
<dbReference type="RefSeq" id="WP_311360634.1">
    <property type="nucleotide sequence ID" value="NZ_JAVRIE010000001.1"/>
</dbReference>
<reference evidence="2 3" key="1">
    <citation type="submission" date="2023-09" db="EMBL/GenBank/DDBJ databases">
        <authorList>
            <person name="Rey-Velasco X."/>
        </authorList>
    </citation>
    <scope>NUCLEOTIDE SEQUENCE [LARGE SCALE GENOMIC DNA]</scope>
    <source>
        <strain evidence="2 3">W409</strain>
    </source>
</reference>
<organism evidence="2 3">
    <name type="scientific">Brumicola blandensis</name>
    <dbReference type="NCBI Taxonomy" id="3075611"/>
    <lineage>
        <taxon>Bacteria</taxon>
        <taxon>Pseudomonadati</taxon>
        <taxon>Pseudomonadota</taxon>
        <taxon>Gammaproteobacteria</taxon>
        <taxon>Alteromonadales</taxon>
        <taxon>Alteromonadaceae</taxon>
        <taxon>Brumicola</taxon>
    </lineage>
</organism>
<evidence type="ECO:0000313" key="2">
    <source>
        <dbReference type="EMBL" id="MDT0581866.1"/>
    </source>
</evidence>
<evidence type="ECO:0000256" key="1">
    <source>
        <dbReference type="SAM" id="MobiDB-lite"/>
    </source>
</evidence>
<sequence>MELSELGDGGGATYDKEHLCDKNDFPKNDRIAHCCELEGEEQDVWHLHNIHYAVEEEVNMGEAEFVGEITYHTVISINYCPFCGETLD</sequence>
<feature type="compositionally biased region" description="Basic and acidic residues" evidence="1">
    <location>
        <begin position="14"/>
        <end position="24"/>
    </location>
</feature>